<evidence type="ECO:0000313" key="3">
    <source>
        <dbReference type="Proteomes" id="UP001642409"/>
    </source>
</evidence>
<keyword evidence="3" id="KW-1185">Reference proteome</keyword>
<name>A0ABP1H7A5_9EUKA</name>
<sequence>MIFDELSIQVTLQEQLKYLVIPAKFSNIYMRQYIISIKKSAGYESNLKQRHCQKHQKGYSYIQLLQLNYFVSLILQVVQQSNPLQMQNQVQLLMQKIQNQIQVRPQPVLYDIMMLPDGMYEQFFADMSMQKNISIHNLKHDFSEAVRQQFHTTTIPEISVTNNSTAQKKPLKEQFAEQKHRFAEALSQVLKEYGIDTNTADHKQMCTQVDGCIQEHGQKKFWKSMQQLMPDKTVKQLRDYYSRSFQQVLYNCQISYEDKQVLRKLMATNSHERPSSIAHYFMEQYSGEGKNYSHRNIVVYIINSLRK</sequence>
<reference evidence="2 3" key="1">
    <citation type="submission" date="2024-07" db="EMBL/GenBank/DDBJ databases">
        <authorList>
            <person name="Akdeniz Z."/>
        </authorList>
    </citation>
    <scope>NUCLEOTIDE SEQUENCE [LARGE SCALE GENOMIC DNA]</scope>
</reference>
<dbReference type="EMBL" id="CAXDID020000021">
    <property type="protein sequence ID" value="CAL5987776.1"/>
    <property type="molecule type" value="Genomic_DNA"/>
</dbReference>
<dbReference type="InterPro" id="IPR001005">
    <property type="entry name" value="SANT/Myb"/>
</dbReference>
<comment type="caution">
    <text evidence="2">The sequence shown here is derived from an EMBL/GenBank/DDBJ whole genome shotgun (WGS) entry which is preliminary data.</text>
</comment>
<dbReference type="Proteomes" id="UP001642409">
    <property type="component" value="Unassembled WGS sequence"/>
</dbReference>
<evidence type="ECO:0000313" key="2">
    <source>
        <dbReference type="EMBL" id="CAL5987784.1"/>
    </source>
</evidence>
<dbReference type="EMBL" id="CAXDID020000021">
    <property type="protein sequence ID" value="CAL5987784.1"/>
    <property type="molecule type" value="Genomic_DNA"/>
</dbReference>
<protein>
    <submittedName>
        <fullName evidence="2">SANT/Myb_domain</fullName>
    </submittedName>
</protein>
<proteinExistence type="predicted"/>
<evidence type="ECO:0000313" key="1">
    <source>
        <dbReference type="EMBL" id="CAL5987776.1"/>
    </source>
</evidence>
<dbReference type="CDD" id="cd00167">
    <property type="entry name" value="SANT"/>
    <property type="match status" value="1"/>
</dbReference>
<gene>
    <name evidence="1" type="ORF">HINF_LOCUS10061</name>
    <name evidence="2" type="ORF">HINF_LOCUS10065</name>
</gene>
<organism evidence="2 3">
    <name type="scientific">Hexamita inflata</name>
    <dbReference type="NCBI Taxonomy" id="28002"/>
    <lineage>
        <taxon>Eukaryota</taxon>
        <taxon>Metamonada</taxon>
        <taxon>Diplomonadida</taxon>
        <taxon>Hexamitidae</taxon>
        <taxon>Hexamitinae</taxon>
        <taxon>Hexamita</taxon>
    </lineage>
</organism>
<accession>A0ABP1H7A5</accession>